<keyword evidence="5" id="KW-0813">Transport</keyword>
<evidence type="ECO:0000256" key="6">
    <source>
        <dbReference type="ARBA" id="ARBA00022679"/>
    </source>
</evidence>
<protein>
    <recommendedName>
        <fullName evidence="4">HECT-type E3 ubiquitin transferase</fullName>
        <ecNumber evidence="4">2.3.2.26</ecNumber>
    </recommendedName>
    <alternativeName>
        <fullName evidence="11">HECT-type E3 ubiquitin transferase TOM1</fullName>
    </alternativeName>
</protein>
<dbReference type="FunFam" id="3.90.1750.10:FF:000003">
    <property type="entry name" value="E3 ubiquitin-protein ligase UPL1"/>
    <property type="match status" value="1"/>
</dbReference>
<comment type="similarity">
    <text evidence="10">Belongs to the UPL family. TOM1/PTR1 subfamily.</text>
</comment>
<evidence type="ECO:0000256" key="8">
    <source>
        <dbReference type="ARBA" id="ARBA00022816"/>
    </source>
</evidence>
<dbReference type="Gene3D" id="3.30.2410.10">
    <property type="entry name" value="Hect, E3 ligase catalytic domain"/>
    <property type="match status" value="1"/>
</dbReference>
<dbReference type="SUPFAM" id="SSF56204">
    <property type="entry name" value="Hect, E3 ligase catalytic domain"/>
    <property type="match status" value="1"/>
</dbReference>
<keyword evidence="8" id="KW-0509">mRNA transport</keyword>
<dbReference type="eggNOG" id="KOG0939">
    <property type="taxonomic scope" value="Eukaryota"/>
</dbReference>
<dbReference type="CDD" id="cd00078">
    <property type="entry name" value="HECTc"/>
    <property type="match status" value="1"/>
</dbReference>
<keyword evidence="15" id="KW-0436">Ligase</keyword>
<feature type="domain" description="HECT" evidence="14">
    <location>
        <begin position="576"/>
        <end position="912"/>
    </location>
</feature>
<evidence type="ECO:0000256" key="10">
    <source>
        <dbReference type="ARBA" id="ARBA00034494"/>
    </source>
</evidence>
<dbReference type="OrthoDB" id="8068875at2759"/>
<sequence length="912" mass="105211">MREEVFTHHVRESRANARRGSSADATREIDPDFLDALPDQIREEILQQESISYPYSHQDEEDEDVDDFESDNEAVNISERPPPQEVQPEKKSKKKILFKPLVDKAGVASIVRLLYVPQSMTKRDNIHQTLKYLCYNKQTRVEVVNLLVFILFESLVNYKSNDKIFHHLTIKSQKDSTGKVKTILPLNASPFVVADQVLDLLLFLLENNNQLRYFFLTEHENPYLTKNKKHGKEVISKTNRYQINYLLRLLENNTLREDQPFMDILSRILQLTSRPLKLLKRSDESNKPIPFSPPYIPDYLFNKMVNILTSNECPNTTFTRAISAMQNFTNLEDAQRIFSAELSDQATNLGKSIIKDLNMLTQELGSGKYDGESKTFSKFNASSSDQAKLLRVLTALDYMFETNDKKNKQVVDDVEELAELYNKLALGSLWDALSDCLDVLEENSHLSNIATILLPLIEALMVVCKHSKVKEIPVKDAIKYKAKKVDFTKEPIESLFFSFTDEHKKILNQMVRTNPNLMSGPFSMLVSNPKVLEFDNKKNYFDRKLHEKKNEDKALAINVRRDQVFLDSYRALFFKSNDEFKNSRLDVNFKGESGIDAGGVTREWYQVLSRQMFNPDYALFTPVSSDSNTYHPNRTSYINPEHLSFFKFIGKIIGKAIFDGCFLDCHFSRAVYKQILGRSVSFKDMEASDLEYFKSLIWILENDITDVITEDFSVETDDYGEKKIIDLIPNGRNIPVTEDNKQEYVKFVVEYRLQRSVSEQMDNFLIGFHEMIPKDLVSIFDEQELELLISGLPDIDVQDWQNNTIYNNYSPSSLQIQWFWRAVKSFDNEERAKLLQFATGTSRVPLNGFKELKGANDGSKFSIHRDYGSIERLPSSHTCFNQIDLPAYESYETLRGSLLLAITEGHEGFGLA</sequence>
<comment type="subcellular location">
    <subcellularLocation>
        <location evidence="2">Nucleus</location>
    </subcellularLocation>
</comment>
<accession>G3AZ94</accession>
<dbReference type="HOGENOM" id="CLU_004270_1_0_1"/>
<dbReference type="PANTHER" id="PTHR11254">
    <property type="entry name" value="HECT DOMAIN UBIQUITIN-PROTEIN LIGASE"/>
    <property type="match status" value="1"/>
</dbReference>
<dbReference type="FunFam" id="3.30.2410.10:FF:000004">
    <property type="entry name" value="E3 ubiquitin-protein ligase HUWE1, variant"/>
    <property type="match status" value="1"/>
</dbReference>
<dbReference type="GeneID" id="18245505"/>
<evidence type="ECO:0000256" key="13">
    <source>
        <dbReference type="SAM" id="MobiDB-lite"/>
    </source>
</evidence>
<feature type="compositionally biased region" description="Basic and acidic residues" evidence="13">
    <location>
        <begin position="1"/>
        <end position="15"/>
    </location>
</feature>
<dbReference type="EC" id="2.3.2.26" evidence="4"/>
<keyword evidence="7 12" id="KW-0833">Ubl conjugation pathway</keyword>
<dbReference type="PANTHER" id="PTHR11254:SF67">
    <property type="entry name" value="E3 UBIQUITIN-PROTEIN LIGASE HUWE1"/>
    <property type="match status" value="1"/>
</dbReference>
<dbReference type="SMART" id="SM00119">
    <property type="entry name" value="HECTc"/>
    <property type="match status" value="1"/>
</dbReference>
<dbReference type="STRING" id="590646.G3AZ94"/>
<dbReference type="GO" id="GO:0006511">
    <property type="term" value="P:ubiquitin-dependent protein catabolic process"/>
    <property type="evidence" value="ECO:0007669"/>
    <property type="project" value="TreeGrafter"/>
</dbReference>
<dbReference type="InterPro" id="IPR000569">
    <property type="entry name" value="HECT_dom"/>
</dbReference>
<dbReference type="GO" id="GO:0000209">
    <property type="term" value="P:protein polyubiquitination"/>
    <property type="evidence" value="ECO:0007669"/>
    <property type="project" value="TreeGrafter"/>
</dbReference>
<dbReference type="GO" id="GO:0061630">
    <property type="term" value="F:ubiquitin protein ligase activity"/>
    <property type="evidence" value="ECO:0007669"/>
    <property type="project" value="UniProtKB-EC"/>
</dbReference>
<evidence type="ECO:0000313" key="15">
    <source>
        <dbReference type="EMBL" id="EGV66040.1"/>
    </source>
</evidence>
<keyword evidence="9" id="KW-0539">Nucleus</keyword>
<evidence type="ECO:0000256" key="1">
    <source>
        <dbReference type="ARBA" id="ARBA00000885"/>
    </source>
</evidence>
<evidence type="ECO:0000256" key="12">
    <source>
        <dbReference type="PROSITE-ProRule" id="PRU00104"/>
    </source>
</evidence>
<dbReference type="GO" id="GO:0005737">
    <property type="term" value="C:cytoplasm"/>
    <property type="evidence" value="ECO:0007669"/>
    <property type="project" value="TreeGrafter"/>
</dbReference>
<dbReference type="PROSITE" id="PS50237">
    <property type="entry name" value="HECT"/>
    <property type="match status" value="1"/>
</dbReference>
<dbReference type="GO" id="GO:0005634">
    <property type="term" value="C:nucleus"/>
    <property type="evidence" value="ECO:0007669"/>
    <property type="project" value="UniProtKB-SubCell"/>
</dbReference>
<dbReference type="InterPro" id="IPR050409">
    <property type="entry name" value="E3_ubiq-protein_ligase"/>
</dbReference>
<dbReference type="Gene3D" id="3.90.1750.10">
    <property type="entry name" value="Hect, E3 ligase catalytic domains"/>
    <property type="match status" value="1"/>
</dbReference>
<dbReference type="InterPro" id="IPR025527">
    <property type="entry name" value="HUWE1/Rev1_UBM"/>
</dbReference>
<dbReference type="FunFam" id="3.30.2160.10:FF:000001">
    <property type="entry name" value="E3 ubiquitin-protein ligase NEDD4-like"/>
    <property type="match status" value="1"/>
</dbReference>
<evidence type="ECO:0000256" key="3">
    <source>
        <dbReference type="ARBA" id="ARBA00004906"/>
    </source>
</evidence>
<dbReference type="KEGG" id="cten:18245505"/>
<dbReference type="Proteomes" id="UP000000707">
    <property type="component" value="Unassembled WGS sequence"/>
</dbReference>
<name>G3AZ94_CANTC</name>
<evidence type="ECO:0000256" key="9">
    <source>
        <dbReference type="ARBA" id="ARBA00023242"/>
    </source>
</evidence>
<evidence type="ECO:0000259" key="14">
    <source>
        <dbReference type="PROSITE" id="PS50237"/>
    </source>
</evidence>
<dbReference type="GO" id="GO:0051028">
    <property type="term" value="P:mRNA transport"/>
    <property type="evidence" value="ECO:0007669"/>
    <property type="project" value="UniProtKB-KW"/>
</dbReference>
<reference evidence="15 16" key="1">
    <citation type="journal article" date="2011" name="Proc. Natl. Acad. Sci. U.S.A.">
        <title>Comparative genomics of xylose-fermenting fungi for enhanced biofuel production.</title>
        <authorList>
            <person name="Wohlbach D.J."/>
            <person name="Kuo A."/>
            <person name="Sato T.K."/>
            <person name="Potts K.M."/>
            <person name="Salamov A.A."/>
            <person name="LaButti K.M."/>
            <person name="Sun H."/>
            <person name="Clum A."/>
            <person name="Pangilinan J.L."/>
            <person name="Lindquist E.A."/>
            <person name="Lucas S."/>
            <person name="Lapidus A."/>
            <person name="Jin M."/>
            <person name="Gunawan C."/>
            <person name="Balan V."/>
            <person name="Dale B.E."/>
            <person name="Jeffries T.W."/>
            <person name="Zinkel R."/>
            <person name="Barry K.W."/>
            <person name="Grigoriev I.V."/>
            <person name="Gasch A.P."/>
        </authorList>
    </citation>
    <scope>NUCLEOTIDE SEQUENCE [LARGE SCALE GENOMIC DNA]</scope>
    <source>
        <strain evidence="16">ATCC 10573 / BCRC 21748 / CBS 615 / JCM 9827 / NBRC 10315 / NRRL Y-1498 / VKM Y-70</strain>
    </source>
</reference>
<comment type="pathway">
    <text evidence="3">Protein modification; protein ubiquitination.</text>
</comment>
<dbReference type="EMBL" id="GL996512">
    <property type="protein sequence ID" value="EGV66040.1"/>
    <property type="molecule type" value="Genomic_DNA"/>
</dbReference>
<evidence type="ECO:0000256" key="7">
    <source>
        <dbReference type="ARBA" id="ARBA00022786"/>
    </source>
</evidence>
<keyword evidence="6" id="KW-0808">Transferase</keyword>
<feature type="region of interest" description="Disordered" evidence="13">
    <location>
        <begin position="48"/>
        <end position="92"/>
    </location>
</feature>
<feature type="active site" description="Glycyl thioester intermediate" evidence="12">
    <location>
        <position position="879"/>
    </location>
</feature>
<dbReference type="Pfam" id="PF00632">
    <property type="entry name" value="HECT"/>
    <property type="match status" value="1"/>
</dbReference>
<proteinExistence type="inferred from homology"/>
<dbReference type="Gene3D" id="3.30.2160.10">
    <property type="entry name" value="Hect, E3 ligase catalytic domain"/>
    <property type="match status" value="1"/>
</dbReference>
<evidence type="ECO:0000256" key="2">
    <source>
        <dbReference type="ARBA" id="ARBA00004123"/>
    </source>
</evidence>
<dbReference type="GO" id="GO:0016874">
    <property type="term" value="F:ligase activity"/>
    <property type="evidence" value="ECO:0007669"/>
    <property type="project" value="UniProtKB-KW"/>
</dbReference>
<evidence type="ECO:0000256" key="4">
    <source>
        <dbReference type="ARBA" id="ARBA00012485"/>
    </source>
</evidence>
<dbReference type="Pfam" id="PF14377">
    <property type="entry name" value="UBM"/>
    <property type="match status" value="1"/>
</dbReference>
<dbReference type="InterPro" id="IPR035983">
    <property type="entry name" value="Hect_E3_ubiquitin_ligase"/>
</dbReference>
<evidence type="ECO:0000313" key="16">
    <source>
        <dbReference type="Proteomes" id="UP000000707"/>
    </source>
</evidence>
<dbReference type="AlphaFoldDB" id="G3AZ94"/>
<feature type="compositionally biased region" description="Acidic residues" evidence="13">
    <location>
        <begin position="59"/>
        <end position="72"/>
    </location>
</feature>
<organism evidence="16">
    <name type="scientific">Candida tenuis (strain ATCC 10573 / BCRC 21748 / CBS 615 / JCM 9827 / NBRC 10315 / NRRL Y-1498 / VKM Y-70)</name>
    <name type="common">Yeast</name>
    <name type="synonym">Yamadazyma tenuis</name>
    <dbReference type="NCBI Taxonomy" id="590646"/>
    <lineage>
        <taxon>Eukaryota</taxon>
        <taxon>Fungi</taxon>
        <taxon>Dikarya</taxon>
        <taxon>Ascomycota</taxon>
        <taxon>Saccharomycotina</taxon>
        <taxon>Pichiomycetes</taxon>
        <taxon>Debaryomycetaceae</taxon>
        <taxon>Yamadazyma</taxon>
    </lineage>
</organism>
<evidence type="ECO:0000256" key="5">
    <source>
        <dbReference type="ARBA" id="ARBA00022448"/>
    </source>
</evidence>
<evidence type="ECO:0000256" key="11">
    <source>
        <dbReference type="ARBA" id="ARBA00076267"/>
    </source>
</evidence>
<comment type="catalytic activity">
    <reaction evidence="1">
        <text>S-ubiquitinyl-[E2 ubiquitin-conjugating enzyme]-L-cysteine + [acceptor protein]-L-lysine = [E2 ubiquitin-conjugating enzyme]-L-cysteine + N(6)-ubiquitinyl-[acceptor protein]-L-lysine.</text>
        <dbReference type="EC" id="2.3.2.26"/>
    </reaction>
</comment>
<keyword evidence="16" id="KW-1185">Reference proteome</keyword>
<feature type="region of interest" description="Disordered" evidence="13">
    <location>
        <begin position="1"/>
        <end position="29"/>
    </location>
</feature>
<gene>
    <name evidence="15" type="ORF">CANTEDRAFT_101852</name>
</gene>